<evidence type="ECO:0000313" key="3">
    <source>
        <dbReference type="Proteomes" id="UP000252107"/>
    </source>
</evidence>
<reference evidence="2" key="1">
    <citation type="submission" date="2016-04" db="EMBL/GenBank/DDBJ databases">
        <authorList>
            <person name="Tabuchi Yagui T.R."/>
        </authorList>
    </citation>
    <scope>NUCLEOTIDE SEQUENCE [LARGE SCALE GENOMIC DNA]</scope>
    <source>
        <strain evidence="2">NIES-26</strain>
    </source>
</reference>
<accession>A0A367RAQ8</accession>
<dbReference type="EMBL" id="LXQD01000205">
    <property type="protein sequence ID" value="RCJ32492.1"/>
    <property type="molecule type" value="Genomic_DNA"/>
</dbReference>
<dbReference type="Proteomes" id="UP000252107">
    <property type="component" value="Unassembled WGS sequence"/>
</dbReference>
<keyword evidence="3" id="KW-1185">Reference proteome</keyword>
<evidence type="ECO:0000313" key="2">
    <source>
        <dbReference type="EMBL" id="RCJ32492.1"/>
    </source>
</evidence>
<dbReference type="NCBIfam" id="NF038123">
    <property type="entry name" value="NF038123_dom"/>
    <property type="match status" value="1"/>
</dbReference>
<comment type="caution">
    <text evidence="2">The sequence shown here is derived from an EMBL/GenBank/DDBJ whole genome shotgun (WGS) entry which is preliminary data.</text>
</comment>
<organism evidence="2 3">
    <name type="scientific">Nostoc minutum NIES-26</name>
    <dbReference type="NCBI Taxonomy" id="1844469"/>
    <lineage>
        <taxon>Bacteria</taxon>
        <taxon>Bacillati</taxon>
        <taxon>Cyanobacteriota</taxon>
        <taxon>Cyanophyceae</taxon>
        <taxon>Nostocales</taxon>
        <taxon>Nostocaceae</taxon>
        <taxon>Nostoc</taxon>
    </lineage>
</organism>
<evidence type="ECO:0000256" key="1">
    <source>
        <dbReference type="SAM" id="SignalP"/>
    </source>
</evidence>
<evidence type="ECO:0008006" key="4">
    <source>
        <dbReference type="Google" id="ProtNLM"/>
    </source>
</evidence>
<name>A0A367RAQ8_9NOSO</name>
<dbReference type="InterPro" id="IPR038678">
    <property type="entry name" value="Spondin_N_sf"/>
</dbReference>
<feature type="chain" id="PRO_5016885762" description="PEP-CTERM sorting domain-containing protein" evidence="1">
    <location>
        <begin position="33"/>
        <end position="360"/>
    </location>
</feature>
<proteinExistence type="predicted"/>
<keyword evidence="1" id="KW-0732">Signal</keyword>
<protein>
    <recommendedName>
        <fullName evidence="4">PEP-CTERM sorting domain-containing protein</fullName>
    </recommendedName>
</protein>
<dbReference type="AlphaFoldDB" id="A0A367RAQ8"/>
<dbReference type="Gene3D" id="2.60.40.2130">
    <property type="entry name" value="F-spondin domain"/>
    <property type="match status" value="1"/>
</dbReference>
<dbReference type="InterPro" id="IPR009465">
    <property type="entry name" value="Spondin_N"/>
</dbReference>
<sequence length="360" mass="38269">MAIFGKMGMYFHTLVTATTIAIGAMVAPPSTAATFKVTVENVAPESGINLAHFWIGFHDGSFDAFNAGEPASGAIKLMAEEQVIGLGARILDDFNIPTPQLTDIVISTFAAGTDYAFISPELQSALEAGSDRATISAILDSIFNSDIDVKDLPPSPGTIAAEFANSQAGKNGGTQDILFYPTLSPIPIVQPPGTTASRLIELDDPQKNRFFSYATMLFPSNDAFIGNDNPKAIQVFDEQGNFIGADFTVFGNQAWDAGTEVNDEKIFSMPANIDENGTIQPHPGLKAPGEGGIVDTQLDGLSFANADFSKPGYQIAHITITKVDEPSTNHGLLVLGGLLSIVTIMSKLKQGRNNFSSRFN</sequence>
<gene>
    <name evidence="2" type="ORF">A6770_18965</name>
</gene>
<feature type="signal peptide" evidence="1">
    <location>
        <begin position="1"/>
        <end position="32"/>
    </location>
</feature>